<gene>
    <name evidence="6 8" type="primary">nusB</name>
    <name evidence="8" type="ORF">F8O03_08710</name>
</gene>
<protein>
    <recommendedName>
        <fullName evidence="6">Transcription antitermination protein NusB</fullName>
    </recommendedName>
    <alternativeName>
        <fullName evidence="6">Antitermination factor NusB</fullName>
    </alternativeName>
</protein>
<dbReference type="GO" id="GO:0031564">
    <property type="term" value="P:transcription antitermination"/>
    <property type="evidence" value="ECO:0007669"/>
    <property type="project" value="UniProtKB-KW"/>
</dbReference>
<dbReference type="Pfam" id="PF01029">
    <property type="entry name" value="NusB"/>
    <property type="match status" value="1"/>
</dbReference>
<keyword evidence="2 6" id="KW-0889">Transcription antitermination</keyword>
<comment type="similarity">
    <text evidence="1 6">Belongs to the NusB family.</text>
</comment>
<evidence type="ECO:0000259" key="7">
    <source>
        <dbReference type="Pfam" id="PF01029"/>
    </source>
</evidence>
<sequence>MSARTKARKRAMDILFASDVRGTPIPELLGQEAERAADEPDRAASWRYAREIVLGVIEHADEIDGYIVETARDWTLERMPALDRSILRVAIWELKYNDEIPAAVAITEAVTAAGEYSTDASGKFIHGVLGRISEQ</sequence>
<dbReference type="SUPFAM" id="SSF48013">
    <property type="entry name" value="NusB-like"/>
    <property type="match status" value="1"/>
</dbReference>
<dbReference type="Gene3D" id="1.10.940.10">
    <property type="entry name" value="NusB-like"/>
    <property type="match status" value="1"/>
</dbReference>
<dbReference type="InterPro" id="IPR006027">
    <property type="entry name" value="NusB_RsmB_TIM44"/>
</dbReference>
<reference evidence="8 9" key="1">
    <citation type="submission" date="2019-09" db="EMBL/GenBank/DDBJ databases">
        <title>Phylogeny of genus Pseudoclavibacter and closely related genus.</title>
        <authorList>
            <person name="Li Y."/>
        </authorList>
    </citation>
    <scope>NUCLEOTIDE SEQUENCE [LARGE SCALE GENOMIC DNA]</scope>
    <source>
        <strain evidence="8 9">THG-MD12</strain>
    </source>
</reference>
<accession>A0A7J5B372</accession>
<dbReference type="EMBL" id="WBJX01000002">
    <property type="protein sequence ID" value="KAB1638460.1"/>
    <property type="molecule type" value="Genomic_DNA"/>
</dbReference>
<evidence type="ECO:0000313" key="9">
    <source>
        <dbReference type="Proteomes" id="UP000490386"/>
    </source>
</evidence>
<keyword evidence="3 6" id="KW-0694">RNA-binding</keyword>
<dbReference type="OrthoDB" id="3528057at2"/>
<dbReference type="InterPro" id="IPR011605">
    <property type="entry name" value="NusB_fam"/>
</dbReference>
<evidence type="ECO:0000256" key="4">
    <source>
        <dbReference type="ARBA" id="ARBA00023015"/>
    </source>
</evidence>
<dbReference type="AlphaFoldDB" id="A0A7J5B372"/>
<dbReference type="GO" id="GO:0005829">
    <property type="term" value="C:cytosol"/>
    <property type="evidence" value="ECO:0007669"/>
    <property type="project" value="TreeGrafter"/>
</dbReference>
<dbReference type="PANTHER" id="PTHR11078:SF3">
    <property type="entry name" value="ANTITERMINATION NUSB DOMAIN-CONTAINING PROTEIN"/>
    <property type="match status" value="1"/>
</dbReference>
<evidence type="ECO:0000256" key="5">
    <source>
        <dbReference type="ARBA" id="ARBA00023163"/>
    </source>
</evidence>
<keyword evidence="4 6" id="KW-0805">Transcription regulation</keyword>
<proteinExistence type="inferred from homology"/>
<dbReference type="GO" id="GO:0006353">
    <property type="term" value="P:DNA-templated transcription termination"/>
    <property type="evidence" value="ECO:0007669"/>
    <property type="project" value="UniProtKB-UniRule"/>
</dbReference>
<dbReference type="RefSeq" id="WP_151423499.1">
    <property type="nucleotide sequence ID" value="NZ_CANKVH010000002.1"/>
</dbReference>
<dbReference type="GO" id="GO:0003723">
    <property type="term" value="F:RNA binding"/>
    <property type="evidence" value="ECO:0007669"/>
    <property type="project" value="UniProtKB-UniRule"/>
</dbReference>
<dbReference type="PANTHER" id="PTHR11078">
    <property type="entry name" value="N UTILIZATION SUBSTANCE PROTEIN B-RELATED"/>
    <property type="match status" value="1"/>
</dbReference>
<dbReference type="Proteomes" id="UP000490386">
    <property type="component" value="Unassembled WGS sequence"/>
</dbReference>
<keyword evidence="5 6" id="KW-0804">Transcription</keyword>
<name>A0A7J5B372_9MICO</name>
<organism evidence="8 9">
    <name type="scientific">Pseudoclavibacter terrae</name>
    <dbReference type="NCBI Taxonomy" id="1530195"/>
    <lineage>
        <taxon>Bacteria</taxon>
        <taxon>Bacillati</taxon>
        <taxon>Actinomycetota</taxon>
        <taxon>Actinomycetes</taxon>
        <taxon>Micrococcales</taxon>
        <taxon>Microbacteriaceae</taxon>
        <taxon>Pseudoclavibacter</taxon>
    </lineage>
</organism>
<comment type="caution">
    <text evidence="8">The sequence shown here is derived from an EMBL/GenBank/DDBJ whole genome shotgun (WGS) entry which is preliminary data.</text>
</comment>
<dbReference type="HAMAP" id="MF_00073">
    <property type="entry name" value="NusB"/>
    <property type="match status" value="1"/>
</dbReference>
<evidence type="ECO:0000256" key="6">
    <source>
        <dbReference type="HAMAP-Rule" id="MF_00073"/>
    </source>
</evidence>
<evidence type="ECO:0000256" key="1">
    <source>
        <dbReference type="ARBA" id="ARBA00005952"/>
    </source>
</evidence>
<dbReference type="NCBIfam" id="TIGR01951">
    <property type="entry name" value="nusB"/>
    <property type="match status" value="1"/>
</dbReference>
<keyword evidence="9" id="KW-1185">Reference proteome</keyword>
<evidence type="ECO:0000256" key="3">
    <source>
        <dbReference type="ARBA" id="ARBA00022884"/>
    </source>
</evidence>
<comment type="function">
    <text evidence="6">Involved in transcription antitermination. Required for transcription of ribosomal RNA (rRNA) genes. Binds specifically to the boxA antiterminator sequence of the ribosomal RNA (rrn) operons.</text>
</comment>
<feature type="domain" description="NusB/RsmB/TIM44" evidence="7">
    <location>
        <begin position="6"/>
        <end position="133"/>
    </location>
</feature>
<evidence type="ECO:0000256" key="2">
    <source>
        <dbReference type="ARBA" id="ARBA00022814"/>
    </source>
</evidence>
<evidence type="ECO:0000313" key="8">
    <source>
        <dbReference type="EMBL" id="KAB1638460.1"/>
    </source>
</evidence>
<dbReference type="InterPro" id="IPR035926">
    <property type="entry name" value="NusB-like_sf"/>
</dbReference>